<keyword evidence="2" id="KW-0235">DNA replication</keyword>
<protein>
    <recommendedName>
        <fullName evidence="8">Origin recognition complex subunit 5</fullName>
    </recommendedName>
</protein>
<dbReference type="InterPro" id="IPR048866">
    <property type="entry name" value="ORC5_lid"/>
</dbReference>
<keyword evidence="7" id="KW-1185">Reference proteome</keyword>
<dbReference type="Pfam" id="PF14630">
    <property type="entry name" value="ORC5_C"/>
    <property type="match status" value="1"/>
</dbReference>
<proteinExistence type="predicted"/>
<dbReference type="PANTHER" id="PTHR12705:SF0">
    <property type="entry name" value="ORIGIN RECOGNITION COMPLEX SUBUNIT 5"/>
    <property type="match status" value="1"/>
</dbReference>
<evidence type="ECO:0000313" key="6">
    <source>
        <dbReference type="EMBL" id="KZP34108.1"/>
    </source>
</evidence>
<reference evidence="6 7" key="1">
    <citation type="journal article" date="2016" name="Mol. Biol. Evol.">
        <title>Comparative Genomics of Early-Diverging Mushroom-Forming Fungi Provides Insights into the Origins of Lignocellulose Decay Capabilities.</title>
        <authorList>
            <person name="Nagy L.G."/>
            <person name="Riley R."/>
            <person name="Tritt A."/>
            <person name="Adam C."/>
            <person name="Daum C."/>
            <person name="Floudas D."/>
            <person name="Sun H."/>
            <person name="Yadav J.S."/>
            <person name="Pangilinan J."/>
            <person name="Larsson K.H."/>
            <person name="Matsuura K."/>
            <person name="Barry K."/>
            <person name="Labutti K."/>
            <person name="Kuo R."/>
            <person name="Ohm R.A."/>
            <person name="Bhattacharya S.S."/>
            <person name="Shirouzu T."/>
            <person name="Yoshinaga Y."/>
            <person name="Martin F.M."/>
            <person name="Grigoriev I.V."/>
            <person name="Hibbett D.S."/>
        </authorList>
    </citation>
    <scope>NUCLEOTIDE SEQUENCE [LARGE SCALE GENOMIC DNA]</scope>
    <source>
        <strain evidence="6 7">CBS 109695</strain>
    </source>
</reference>
<dbReference type="InterPro" id="IPR020796">
    <property type="entry name" value="ORC5"/>
</dbReference>
<comment type="subcellular location">
    <subcellularLocation>
        <location evidence="1">Nucleus</location>
    </subcellularLocation>
</comment>
<evidence type="ECO:0000256" key="3">
    <source>
        <dbReference type="ARBA" id="ARBA00023242"/>
    </source>
</evidence>
<sequence>MASETVDDLITKISEENPASSFLISQVASLITTYPPPFIYINDPTNPRTSSLALRSLLEGCSKLSTSESSHVRFAHVNAVACFTARVFYDTALNALADFQPSWEEGSENWNRAYTSGGASGGGGGMRWNDSVDGFVHGLRAVHADAVNMGRNNGKGMKGDVDVQMVLVVERAERLKETLSDLLVPLTRLAELSQVPITVILLSEVRWQDMKPPLGASPTPYHIDVAAPSKEAVLSQLILAFRRASSSASADDNPYNPALLPLYSHFASVLYSICAPFTNDPHELAYISAARWPGFVQPVIDDHRLNVQEQRESGVDIEPALAPPSEDMRMRLTRLFTPSLTTALETLYPRLKDATSWARDNAPLPNLLDLPAAAPTSPRKPSAKSGAETIVVVPDVLPRMSKFILIAAFLASTNPAKTDLRMFGRGLDERRRKKKGGGVRRTGKNTVSKVPQRLLGPAPFPLDRLNAILGVLLEENDVDTRPPAPHFTIPGEYTDMEITRVHIHGAIMELTRSRLLHRTTPADRLDGPPMFKCGVSYEVALALARDLAVPLNDLMCDPA</sequence>
<feature type="domain" description="Origin recognition complex subunit 5 C-terminal" evidence="4">
    <location>
        <begin position="397"/>
        <end position="553"/>
    </location>
</feature>
<keyword evidence="3" id="KW-0539">Nucleus</keyword>
<dbReference type="GO" id="GO:0005664">
    <property type="term" value="C:nuclear origin of replication recognition complex"/>
    <property type="evidence" value="ECO:0007669"/>
    <property type="project" value="TreeGrafter"/>
</dbReference>
<organism evidence="6 7">
    <name type="scientific">Athelia psychrophila</name>
    <dbReference type="NCBI Taxonomy" id="1759441"/>
    <lineage>
        <taxon>Eukaryota</taxon>
        <taxon>Fungi</taxon>
        <taxon>Dikarya</taxon>
        <taxon>Basidiomycota</taxon>
        <taxon>Agaricomycotina</taxon>
        <taxon>Agaricomycetes</taxon>
        <taxon>Agaricomycetidae</taxon>
        <taxon>Atheliales</taxon>
        <taxon>Atheliaceae</taxon>
        <taxon>Athelia</taxon>
    </lineage>
</organism>
<dbReference type="GO" id="GO:0003688">
    <property type="term" value="F:DNA replication origin binding"/>
    <property type="evidence" value="ECO:0007669"/>
    <property type="project" value="TreeGrafter"/>
</dbReference>
<dbReference type="OrthoDB" id="365981at2759"/>
<dbReference type="EMBL" id="KV417481">
    <property type="protein sequence ID" value="KZP34108.1"/>
    <property type="molecule type" value="Genomic_DNA"/>
</dbReference>
<feature type="domain" description="ORC5 lid" evidence="5">
    <location>
        <begin position="263"/>
        <end position="303"/>
    </location>
</feature>
<evidence type="ECO:0000259" key="4">
    <source>
        <dbReference type="Pfam" id="PF14630"/>
    </source>
</evidence>
<evidence type="ECO:0000259" key="5">
    <source>
        <dbReference type="Pfam" id="PF21639"/>
    </source>
</evidence>
<dbReference type="PANTHER" id="PTHR12705">
    <property type="entry name" value="ORIGIN RECOGNITION COMPLEX SUBUNIT 5"/>
    <property type="match status" value="1"/>
</dbReference>
<evidence type="ECO:0000256" key="1">
    <source>
        <dbReference type="ARBA" id="ARBA00004123"/>
    </source>
</evidence>
<dbReference type="STRING" id="436010.A0A166WTY6"/>
<dbReference type="GO" id="GO:0006270">
    <property type="term" value="P:DNA replication initiation"/>
    <property type="evidence" value="ECO:0007669"/>
    <property type="project" value="TreeGrafter"/>
</dbReference>
<dbReference type="Proteomes" id="UP000076532">
    <property type="component" value="Unassembled WGS sequence"/>
</dbReference>
<evidence type="ECO:0000313" key="7">
    <source>
        <dbReference type="Proteomes" id="UP000076532"/>
    </source>
</evidence>
<dbReference type="InterPro" id="IPR047088">
    <property type="entry name" value="ORC5_C"/>
</dbReference>
<gene>
    <name evidence="6" type="ORF">FIBSPDRAFT_915949</name>
</gene>
<evidence type="ECO:0008006" key="8">
    <source>
        <dbReference type="Google" id="ProtNLM"/>
    </source>
</evidence>
<accession>A0A166WTY6</accession>
<name>A0A166WTY6_9AGAM</name>
<dbReference type="Pfam" id="PF21639">
    <property type="entry name" value="ORC5_lid"/>
    <property type="match status" value="1"/>
</dbReference>
<dbReference type="AlphaFoldDB" id="A0A166WTY6"/>
<evidence type="ECO:0000256" key="2">
    <source>
        <dbReference type="ARBA" id="ARBA00022705"/>
    </source>
</evidence>